<feature type="region of interest" description="Disordered" evidence="1">
    <location>
        <begin position="159"/>
        <end position="285"/>
    </location>
</feature>
<comment type="caution">
    <text evidence="2">The sequence shown here is derived from an EMBL/GenBank/DDBJ whole genome shotgun (WGS) entry which is preliminary data.</text>
</comment>
<evidence type="ECO:0000313" key="2">
    <source>
        <dbReference type="EMBL" id="RJF74964.1"/>
    </source>
</evidence>
<protein>
    <submittedName>
        <fullName evidence="2">Uncharacterized protein</fullName>
    </submittedName>
</protein>
<proteinExistence type="predicted"/>
<dbReference type="Proteomes" id="UP000286287">
    <property type="component" value="Unassembled WGS sequence"/>
</dbReference>
<keyword evidence="3" id="KW-1185">Reference proteome</keyword>
<dbReference type="EMBL" id="QYUJ01000008">
    <property type="protein sequence ID" value="RJF74964.1"/>
    <property type="molecule type" value="Genomic_DNA"/>
</dbReference>
<gene>
    <name evidence="2" type="ORF">D3875_02915</name>
</gene>
<organism evidence="2 3">
    <name type="scientific">Deinococcus cavernae</name>
    <dbReference type="NCBI Taxonomy" id="2320857"/>
    <lineage>
        <taxon>Bacteria</taxon>
        <taxon>Thermotogati</taxon>
        <taxon>Deinococcota</taxon>
        <taxon>Deinococci</taxon>
        <taxon>Deinococcales</taxon>
        <taxon>Deinococcaceae</taxon>
        <taxon>Deinococcus</taxon>
    </lineage>
</organism>
<dbReference type="AlphaFoldDB" id="A0A418VFR3"/>
<feature type="compositionally biased region" description="Polar residues" evidence="1">
    <location>
        <begin position="259"/>
        <end position="268"/>
    </location>
</feature>
<sequence>MRVGDKVSRDLAPTPTVEAIGELHLEGNIIPHTFYTRREFKSDRGVTQHLAILIYADDLYWYRPTLHRDERTGKVTHVTRKFREDMLQRSYDYYAELFGVTKQQATDAVKLNVDRGLTRREFRTIRAADGKKISNVMFVEPRVEAVKTLLKIDEPQSGGWYWVAEPPRPNLKKQKGEGIPNKPDTYPEHSGYLSRTSGRRIRNKPETNTEITQETSSKTSSSSVPVDAGTDWLPDDDDFPADAEPQNPNPTPEAPHQPDQVQPSSQAAETPPPTDPENVPGAAGGAAAPAWAILALPVIPRGELEARAPRDPSGIPQLRALLHCSHKSRLPQLQVELEAATRSGIPRALLTRLTDQELKAATSAAKTDAPKVEGGFARAGIHALHRLIGESLTPALLKGEKEPARDVRGAAYDVKNEPSGKAAQVETLPPPSPVSIEAGSRWEHRRQQDKVVTVVGIKSGKVEFHNGEQVLAYQLTKDYRRVD</sequence>
<evidence type="ECO:0000313" key="3">
    <source>
        <dbReference type="Proteomes" id="UP000286287"/>
    </source>
</evidence>
<evidence type="ECO:0000256" key="1">
    <source>
        <dbReference type="SAM" id="MobiDB-lite"/>
    </source>
</evidence>
<reference evidence="2 3" key="1">
    <citation type="submission" date="2018-09" db="EMBL/GenBank/DDBJ databases">
        <authorList>
            <person name="Zhu H."/>
        </authorList>
    </citation>
    <scope>NUCLEOTIDE SEQUENCE [LARGE SCALE GENOMIC DNA]</scope>
    <source>
        <strain evidence="2 3">K2S05-167</strain>
    </source>
</reference>
<accession>A0A418VFR3</accession>
<name>A0A418VFR3_9DEIO</name>